<dbReference type="EMBL" id="BTSY01000006">
    <property type="protein sequence ID" value="GMT34739.1"/>
    <property type="molecule type" value="Genomic_DNA"/>
</dbReference>
<name>A0AAV5WVM0_9BILA</name>
<dbReference type="Proteomes" id="UP001432322">
    <property type="component" value="Unassembled WGS sequence"/>
</dbReference>
<organism evidence="1 2">
    <name type="scientific">Pristionchus fissidentatus</name>
    <dbReference type="NCBI Taxonomy" id="1538716"/>
    <lineage>
        <taxon>Eukaryota</taxon>
        <taxon>Metazoa</taxon>
        <taxon>Ecdysozoa</taxon>
        <taxon>Nematoda</taxon>
        <taxon>Chromadorea</taxon>
        <taxon>Rhabditida</taxon>
        <taxon>Rhabditina</taxon>
        <taxon>Diplogasteromorpha</taxon>
        <taxon>Diplogasteroidea</taxon>
        <taxon>Neodiplogasteridae</taxon>
        <taxon>Pristionchus</taxon>
    </lineage>
</organism>
<reference evidence="1" key="1">
    <citation type="submission" date="2023-10" db="EMBL/GenBank/DDBJ databases">
        <title>Genome assembly of Pristionchus species.</title>
        <authorList>
            <person name="Yoshida K."/>
            <person name="Sommer R.J."/>
        </authorList>
    </citation>
    <scope>NUCLEOTIDE SEQUENCE</scope>
    <source>
        <strain evidence="1">RS5133</strain>
    </source>
</reference>
<evidence type="ECO:0008006" key="3">
    <source>
        <dbReference type="Google" id="ProtNLM"/>
    </source>
</evidence>
<evidence type="ECO:0000313" key="2">
    <source>
        <dbReference type="Proteomes" id="UP001432322"/>
    </source>
</evidence>
<proteinExistence type="predicted"/>
<sequence>MRTRPAGQLTALSVTSGQCIVLEHSTADLLHGISQCTSPPTSLYRPVPWSQVVTCLVRPLSILSGGQLISSAVIFGHFFPSVHFTDEGLHFNLSKQEAAVIS</sequence>
<dbReference type="AlphaFoldDB" id="A0AAV5WVM0"/>
<gene>
    <name evidence="1" type="ORF">PFISCL1PPCAC_26036</name>
</gene>
<evidence type="ECO:0000313" key="1">
    <source>
        <dbReference type="EMBL" id="GMT34739.1"/>
    </source>
</evidence>
<protein>
    <recommendedName>
        <fullName evidence="3">Alpha-ketoglutarate-dependent dioxygenase AlkB-like domain-containing protein</fullName>
    </recommendedName>
</protein>
<accession>A0AAV5WVM0</accession>
<comment type="caution">
    <text evidence="1">The sequence shown here is derived from an EMBL/GenBank/DDBJ whole genome shotgun (WGS) entry which is preliminary data.</text>
</comment>
<keyword evidence="2" id="KW-1185">Reference proteome</keyword>